<dbReference type="Proteomes" id="UP001163046">
    <property type="component" value="Unassembled WGS sequence"/>
</dbReference>
<protein>
    <recommendedName>
        <fullName evidence="3">Protein kintoun</fullName>
    </recommendedName>
    <alternativeName>
        <fullName evidence="3">Dynein assembly factor 2, axonemal homolog</fullName>
    </alternativeName>
</protein>
<comment type="subcellular location">
    <subcellularLocation>
        <location evidence="3">Cytoplasm</location>
    </subcellularLocation>
    <subcellularLocation>
        <location evidence="2">Dynein axonemal particle</location>
    </subcellularLocation>
</comment>
<comment type="caution">
    <text evidence="7">The sequence shown here is derived from an EMBL/GenBank/DDBJ whole genome shotgun (WGS) entry which is preliminary data.</text>
</comment>
<feature type="compositionally biased region" description="Polar residues" evidence="4">
    <location>
        <begin position="380"/>
        <end position="391"/>
    </location>
</feature>
<gene>
    <name evidence="7" type="primary">DNAAF2_1</name>
    <name evidence="7" type="ORF">OS493_009109</name>
</gene>
<organism evidence="7 8">
    <name type="scientific">Desmophyllum pertusum</name>
    <dbReference type="NCBI Taxonomy" id="174260"/>
    <lineage>
        <taxon>Eukaryota</taxon>
        <taxon>Metazoa</taxon>
        <taxon>Cnidaria</taxon>
        <taxon>Anthozoa</taxon>
        <taxon>Hexacorallia</taxon>
        <taxon>Scleractinia</taxon>
        <taxon>Caryophylliina</taxon>
        <taxon>Caryophylliidae</taxon>
        <taxon>Desmophyllum</taxon>
    </lineage>
</organism>
<accession>A0A9W9Z283</accession>
<dbReference type="PANTHER" id="PTHR22997:SF3">
    <property type="entry name" value="PROTEIN KINTOUN"/>
    <property type="match status" value="1"/>
</dbReference>
<dbReference type="HAMAP" id="MF_03069">
    <property type="entry name" value="Kintoun"/>
    <property type="match status" value="1"/>
</dbReference>
<evidence type="ECO:0000256" key="2">
    <source>
        <dbReference type="ARBA" id="ARBA00024190"/>
    </source>
</evidence>
<keyword evidence="1 3" id="KW-0963">Cytoplasm</keyword>
<dbReference type="PANTHER" id="PTHR22997">
    <property type="entry name" value="PIH1 DOMAIN-CONTAINING PROTEIN 1"/>
    <property type="match status" value="1"/>
</dbReference>
<dbReference type="InterPro" id="IPR012981">
    <property type="entry name" value="PIH1_N"/>
</dbReference>
<dbReference type="AlphaFoldDB" id="A0A9W9Z283"/>
<evidence type="ECO:0000313" key="8">
    <source>
        <dbReference type="Proteomes" id="UP001163046"/>
    </source>
</evidence>
<feature type="domain" description="PIH1 N-terminal" evidence="5">
    <location>
        <begin position="40"/>
        <end position="206"/>
    </location>
</feature>
<feature type="domain" description="PIH1D1/2/3 CS-like" evidence="6">
    <location>
        <begin position="245"/>
        <end position="277"/>
    </location>
</feature>
<evidence type="ECO:0000256" key="4">
    <source>
        <dbReference type="SAM" id="MobiDB-lite"/>
    </source>
</evidence>
<dbReference type="Pfam" id="PF18201">
    <property type="entry name" value="PIH1_CS"/>
    <property type="match status" value="2"/>
</dbReference>
<evidence type="ECO:0000259" key="6">
    <source>
        <dbReference type="Pfam" id="PF18201"/>
    </source>
</evidence>
<dbReference type="GO" id="GO:0120293">
    <property type="term" value="C:dynein axonemal particle"/>
    <property type="evidence" value="ECO:0007669"/>
    <property type="project" value="UniProtKB-SubCell"/>
</dbReference>
<sequence>MSQTNSNEDFKMTKEELDKFEKALKDEEFRKLLVEYAEEISDPENKKKYEEEIAQMEKMRGMDVKFVNPEDGYVVKTVDVSSGIKAFVNICSNQHIGEPSSQYTEKEENGKKKAGHQWNIPYSLSQPRDDVDRAGNKCVVYDVVFHPDTYKKGEKDKRFKQLMIDTALDGIRRELNKTLDKKNLKFPKMKFKGVKQSTVIRTKTKEGPDDSADSELTVGGVKFPYPYSDKPTVQMVKDEEKQNSVPEYRIVHRGHIDLQNFTHARDSNPNTRPKNLLSILICRCWILPPLWSWIFLRNSWCWFARSPPLPYPVDEENGSAKFDKSKRRLIVTLPVLPAPLIQSQLDEVFEEQVEVIQCNDEEQLSPMPSSADDAEPLSNGMESSHPQQDTVASDGMRQSEADSGGERPNSLDLNSEDSINAVWCKLQQENTENEVFDSLEDDTDIRFKLPGSSSEFSPPCFFTCPPYSYHQNNDVITFIIDVTNIALDSVSLGFKKIRSVIITTTFT</sequence>
<evidence type="ECO:0000256" key="1">
    <source>
        <dbReference type="ARBA" id="ARBA00022490"/>
    </source>
</evidence>
<dbReference type="InterPro" id="IPR034727">
    <property type="entry name" value="Kintoun"/>
</dbReference>
<proteinExistence type="inferred from homology"/>
<feature type="domain" description="PIH1D1/2/3 CS-like" evidence="6">
    <location>
        <begin position="308"/>
        <end position="336"/>
    </location>
</feature>
<dbReference type="InterPro" id="IPR041442">
    <property type="entry name" value="PIH1D1/2/3_CS-like"/>
</dbReference>
<evidence type="ECO:0000256" key="3">
    <source>
        <dbReference type="HAMAP-Rule" id="MF_03069"/>
    </source>
</evidence>
<comment type="function">
    <text evidence="3">Required for cytoplasmic pre-assembly of axonemal dyneins, thereby playing a central role in motility in cilia and flagella. Involved in pre-assembly of dynein arm complexes in the cytoplasm before intraflagellar transport loads them for the ciliary compartment.</text>
</comment>
<dbReference type="OrthoDB" id="546764at2759"/>
<name>A0A9W9Z283_9CNID</name>
<dbReference type="Pfam" id="PF08190">
    <property type="entry name" value="PIH1"/>
    <property type="match status" value="1"/>
</dbReference>
<dbReference type="EMBL" id="MU826829">
    <property type="protein sequence ID" value="KAJ7373787.1"/>
    <property type="molecule type" value="Genomic_DNA"/>
</dbReference>
<keyword evidence="8" id="KW-1185">Reference proteome</keyword>
<comment type="similarity">
    <text evidence="3">Belongs to the PIH1 family. Kintoun subfamily.</text>
</comment>
<reference evidence="7" key="1">
    <citation type="submission" date="2023-01" db="EMBL/GenBank/DDBJ databases">
        <title>Genome assembly of the deep-sea coral Lophelia pertusa.</title>
        <authorList>
            <person name="Herrera S."/>
            <person name="Cordes E."/>
        </authorList>
    </citation>
    <scope>NUCLEOTIDE SEQUENCE</scope>
    <source>
        <strain evidence="7">USNM1676648</strain>
        <tissue evidence="7">Polyp</tissue>
    </source>
</reference>
<feature type="region of interest" description="Disordered" evidence="4">
    <location>
        <begin position="359"/>
        <end position="414"/>
    </location>
</feature>
<evidence type="ECO:0000313" key="7">
    <source>
        <dbReference type="EMBL" id="KAJ7373787.1"/>
    </source>
</evidence>
<dbReference type="GO" id="GO:0060285">
    <property type="term" value="P:cilium-dependent cell motility"/>
    <property type="evidence" value="ECO:0007669"/>
    <property type="project" value="UniProtKB-UniRule"/>
</dbReference>
<dbReference type="GO" id="GO:0070286">
    <property type="term" value="P:axonemal dynein complex assembly"/>
    <property type="evidence" value="ECO:0007669"/>
    <property type="project" value="UniProtKB-UniRule"/>
</dbReference>
<dbReference type="InterPro" id="IPR050734">
    <property type="entry name" value="PIH1/Kintoun_subfamily"/>
</dbReference>
<evidence type="ECO:0000259" key="5">
    <source>
        <dbReference type="Pfam" id="PF08190"/>
    </source>
</evidence>